<comment type="catalytic activity">
    <reaction evidence="13">
        <text>pyruvate + ATP = phosphoenolpyruvate + ADP + H(+)</text>
        <dbReference type="Rhea" id="RHEA:18157"/>
        <dbReference type="ChEBI" id="CHEBI:15361"/>
        <dbReference type="ChEBI" id="CHEBI:15378"/>
        <dbReference type="ChEBI" id="CHEBI:30616"/>
        <dbReference type="ChEBI" id="CHEBI:58702"/>
        <dbReference type="ChEBI" id="CHEBI:456216"/>
        <dbReference type="EC" id="2.7.1.40"/>
    </reaction>
</comment>
<name>A0AA38IEX3_9CUCU</name>
<evidence type="ECO:0000259" key="15">
    <source>
        <dbReference type="Pfam" id="PF02887"/>
    </source>
</evidence>
<gene>
    <name evidence="16" type="ORF">Zmor_018869</name>
</gene>
<keyword evidence="7" id="KW-0547">Nucleotide-binding</keyword>
<evidence type="ECO:0000256" key="6">
    <source>
        <dbReference type="ARBA" id="ARBA00022723"/>
    </source>
</evidence>
<dbReference type="InterPro" id="IPR015806">
    <property type="entry name" value="Pyrv_Knase_insert_dom_sf"/>
</dbReference>
<keyword evidence="8 13" id="KW-0418">Kinase</keyword>
<sequence>MVFTSSEIETCRVTEIILYQDDIIELSADETYVIMSNNPKVIHINYNNFHRVVKVGNKVNINRRTIHLVCTDIVGAVVVCKVLKGGTVLSGSRVHLPGIPVDMPALNDIDKRVLTFAVESGIDIIFAAYVRDETTVNEIRQFLGPAGKHIMICSEIENLQGIVNIDEIIKASDAIMVARLDLANEIADEKVFLAQRSIISKCNVVGKPVVCTTHLLESMMYSRIPSRSESTDIANAIMNGVDCVMLYHETALGDYPVATVKQAVAMCKQAEPAIWQKRMVMDLSKKIQAPIITTHALAAAAVEISFSSLASAIVITTASMKSAHLLSKYRPKCPIIAVTRNENQARQAHMFRGIIPLLYKDQREIDWKKDLEKRVYFGINFGRKRGFIRPGEPVVIVTSSVQGSGFADKMRIVYVTKHISHGTECIC</sequence>
<comment type="similarity">
    <text evidence="3 13">Belongs to the pyruvate kinase family.</text>
</comment>
<comment type="caution">
    <text evidence="16">The sequence shown here is derived from an EMBL/GenBank/DDBJ whole genome shotgun (WGS) entry which is preliminary data.</text>
</comment>
<protein>
    <recommendedName>
        <fullName evidence="4 13">Pyruvate kinase</fullName>
        <ecNumber evidence="4 13">2.7.1.40</ecNumber>
    </recommendedName>
</protein>
<accession>A0AA38IEX3</accession>
<dbReference type="NCBIfam" id="TIGR01064">
    <property type="entry name" value="pyruv_kin"/>
    <property type="match status" value="1"/>
</dbReference>
<dbReference type="PANTHER" id="PTHR11817">
    <property type="entry name" value="PYRUVATE KINASE"/>
    <property type="match status" value="1"/>
</dbReference>
<dbReference type="AlphaFoldDB" id="A0AA38IEX3"/>
<keyword evidence="17" id="KW-1185">Reference proteome</keyword>
<keyword evidence="6" id="KW-0479">Metal-binding</keyword>
<evidence type="ECO:0000256" key="5">
    <source>
        <dbReference type="ARBA" id="ARBA00022679"/>
    </source>
</evidence>
<dbReference type="Gene3D" id="3.20.20.60">
    <property type="entry name" value="Phosphoenolpyruvate-binding domains"/>
    <property type="match status" value="1"/>
</dbReference>
<dbReference type="Proteomes" id="UP001168821">
    <property type="component" value="Unassembled WGS sequence"/>
</dbReference>
<dbReference type="SUPFAM" id="SSF51621">
    <property type="entry name" value="Phosphoenolpyruvate/pyruvate domain"/>
    <property type="match status" value="1"/>
</dbReference>
<evidence type="ECO:0000256" key="10">
    <source>
        <dbReference type="ARBA" id="ARBA00022842"/>
    </source>
</evidence>
<evidence type="ECO:0000256" key="12">
    <source>
        <dbReference type="ARBA" id="ARBA00023317"/>
    </source>
</evidence>
<evidence type="ECO:0000313" key="16">
    <source>
        <dbReference type="EMBL" id="KAJ3652946.1"/>
    </source>
</evidence>
<feature type="domain" description="Pyruvate kinase barrel" evidence="14">
    <location>
        <begin position="15"/>
        <end position="260"/>
    </location>
</feature>
<evidence type="ECO:0000256" key="9">
    <source>
        <dbReference type="ARBA" id="ARBA00022840"/>
    </source>
</evidence>
<dbReference type="InterPro" id="IPR011037">
    <property type="entry name" value="Pyrv_Knase-like_insert_dom_sf"/>
</dbReference>
<reference evidence="16" key="1">
    <citation type="journal article" date="2023" name="G3 (Bethesda)">
        <title>Whole genome assemblies of Zophobas morio and Tenebrio molitor.</title>
        <authorList>
            <person name="Kaur S."/>
            <person name="Stinson S.A."/>
            <person name="diCenzo G.C."/>
        </authorList>
    </citation>
    <scope>NUCLEOTIDE SEQUENCE</scope>
    <source>
        <strain evidence="16">QUZm001</strain>
    </source>
</reference>
<evidence type="ECO:0000256" key="13">
    <source>
        <dbReference type="RuleBase" id="RU000504"/>
    </source>
</evidence>
<evidence type="ECO:0000256" key="4">
    <source>
        <dbReference type="ARBA" id="ARBA00012142"/>
    </source>
</evidence>
<evidence type="ECO:0000313" key="17">
    <source>
        <dbReference type="Proteomes" id="UP001168821"/>
    </source>
</evidence>
<evidence type="ECO:0000256" key="8">
    <source>
        <dbReference type="ARBA" id="ARBA00022777"/>
    </source>
</evidence>
<dbReference type="GO" id="GO:0004743">
    <property type="term" value="F:pyruvate kinase activity"/>
    <property type="evidence" value="ECO:0007669"/>
    <property type="project" value="UniProtKB-EC"/>
</dbReference>
<keyword evidence="5 13" id="KW-0808">Transferase</keyword>
<keyword evidence="10 13" id="KW-0460">Magnesium</keyword>
<dbReference type="Gene3D" id="3.40.1380.20">
    <property type="entry name" value="Pyruvate kinase, C-terminal domain"/>
    <property type="match status" value="1"/>
</dbReference>
<dbReference type="InterPro" id="IPR040442">
    <property type="entry name" value="Pyrv_kinase-like_dom_sf"/>
</dbReference>
<keyword evidence="9" id="KW-0067">ATP-binding</keyword>
<evidence type="ECO:0000256" key="2">
    <source>
        <dbReference type="ARBA" id="ARBA00004997"/>
    </source>
</evidence>
<evidence type="ECO:0000256" key="3">
    <source>
        <dbReference type="ARBA" id="ARBA00008663"/>
    </source>
</evidence>
<feature type="domain" description="Pyruvate kinase C-terminal" evidence="15">
    <location>
        <begin position="295"/>
        <end position="413"/>
    </location>
</feature>
<dbReference type="Gene3D" id="2.40.33.10">
    <property type="entry name" value="PK beta-barrel domain-like"/>
    <property type="match status" value="1"/>
</dbReference>
<keyword evidence="11 13" id="KW-0324">Glycolysis</keyword>
<comment type="pathway">
    <text evidence="2 13">Carbohydrate degradation; glycolysis; pyruvate from D-glyceraldehyde 3-phosphate: step 5/5.</text>
</comment>
<dbReference type="InterPro" id="IPR015813">
    <property type="entry name" value="Pyrv/PenolPyrv_kinase-like_dom"/>
</dbReference>
<dbReference type="PRINTS" id="PR01050">
    <property type="entry name" value="PYRUVTKNASE"/>
</dbReference>
<dbReference type="InterPro" id="IPR001697">
    <property type="entry name" value="Pyr_Knase"/>
</dbReference>
<dbReference type="InterPro" id="IPR015795">
    <property type="entry name" value="Pyrv_Knase_C"/>
</dbReference>
<dbReference type="EC" id="2.7.1.40" evidence="4 13"/>
<dbReference type="Pfam" id="PF02887">
    <property type="entry name" value="PK_C"/>
    <property type="match status" value="1"/>
</dbReference>
<dbReference type="GO" id="GO:0016301">
    <property type="term" value="F:kinase activity"/>
    <property type="evidence" value="ECO:0007669"/>
    <property type="project" value="UniProtKB-KW"/>
</dbReference>
<dbReference type="EMBL" id="JALNTZ010000005">
    <property type="protein sequence ID" value="KAJ3652946.1"/>
    <property type="molecule type" value="Genomic_DNA"/>
</dbReference>
<dbReference type="SUPFAM" id="SSF50800">
    <property type="entry name" value="PK beta-barrel domain-like"/>
    <property type="match status" value="1"/>
</dbReference>
<dbReference type="GO" id="GO:0000287">
    <property type="term" value="F:magnesium ion binding"/>
    <property type="evidence" value="ECO:0007669"/>
    <property type="project" value="InterPro"/>
</dbReference>
<dbReference type="SUPFAM" id="SSF52935">
    <property type="entry name" value="PK C-terminal domain-like"/>
    <property type="match status" value="1"/>
</dbReference>
<keyword evidence="12" id="KW-0670">Pyruvate</keyword>
<dbReference type="GO" id="GO:0005524">
    <property type="term" value="F:ATP binding"/>
    <property type="evidence" value="ECO:0007669"/>
    <property type="project" value="UniProtKB-KW"/>
</dbReference>
<evidence type="ECO:0000256" key="1">
    <source>
        <dbReference type="ARBA" id="ARBA00001958"/>
    </source>
</evidence>
<dbReference type="InterPro" id="IPR036918">
    <property type="entry name" value="Pyrv_Knase_C_sf"/>
</dbReference>
<organism evidence="16 17">
    <name type="scientific">Zophobas morio</name>
    <dbReference type="NCBI Taxonomy" id="2755281"/>
    <lineage>
        <taxon>Eukaryota</taxon>
        <taxon>Metazoa</taxon>
        <taxon>Ecdysozoa</taxon>
        <taxon>Arthropoda</taxon>
        <taxon>Hexapoda</taxon>
        <taxon>Insecta</taxon>
        <taxon>Pterygota</taxon>
        <taxon>Neoptera</taxon>
        <taxon>Endopterygota</taxon>
        <taxon>Coleoptera</taxon>
        <taxon>Polyphaga</taxon>
        <taxon>Cucujiformia</taxon>
        <taxon>Tenebrionidae</taxon>
        <taxon>Zophobas</taxon>
    </lineage>
</organism>
<evidence type="ECO:0000259" key="14">
    <source>
        <dbReference type="Pfam" id="PF00224"/>
    </source>
</evidence>
<evidence type="ECO:0000256" key="7">
    <source>
        <dbReference type="ARBA" id="ARBA00022741"/>
    </source>
</evidence>
<dbReference type="GO" id="GO:0030955">
    <property type="term" value="F:potassium ion binding"/>
    <property type="evidence" value="ECO:0007669"/>
    <property type="project" value="InterPro"/>
</dbReference>
<proteinExistence type="inferred from homology"/>
<comment type="cofactor">
    <cofactor evidence="1">
        <name>K(+)</name>
        <dbReference type="ChEBI" id="CHEBI:29103"/>
    </cofactor>
</comment>
<evidence type="ECO:0000256" key="11">
    <source>
        <dbReference type="ARBA" id="ARBA00023152"/>
    </source>
</evidence>
<dbReference type="InterPro" id="IPR015793">
    <property type="entry name" value="Pyrv_Knase_brl"/>
</dbReference>
<dbReference type="Pfam" id="PF00224">
    <property type="entry name" value="PK"/>
    <property type="match status" value="1"/>
</dbReference>